<evidence type="ECO:0000256" key="3">
    <source>
        <dbReference type="ARBA" id="ARBA00022801"/>
    </source>
</evidence>
<evidence type="ECO:0000256" key="4">
    <source>
        <dbReference type="ARBA" id="ARBA00022833"/>
    </source>
</evidence>
<dbReference type="Pfam" id="PF23368">
    <property type="entry name" value="DUF7092"/>
    <property type="match status" value="1"/>
</dbReference>
<dbReference type="RefSeq" id="WP_306409919.1">
    <property type="nucleotide sequence ID" value="NZ_JANFPI010000001.1"/>
</dbReference>
<evidence type="ECO:0000313" key="11">
    <source>
        <dbReference type="EMBL" id="MCX8998794.1"/>
    </source>
</evidence>
<dbReference type="PANTHER" id="PTHR22726:SF1">
    <property type="entry name" value="METALLOENDOPEPTIDASE OMA1, MITOCHONDRIAL"/>
    <property type="match status" value="1"/>
</dbReference>
<keyword evidence="12" id="KW-1185">Reference proteome</keyword>
<dbReference type="GO" id="GO:0046872">
    <property type="term" value="F:metal ion binding"/>
    <property type="evidence" value="ECO:0007669"/>
    <property type="project" value="UniProtKB-KW"/>
</dbReference>
<keyword evidence="2" id="KW-0479">Metal-binding</keyword>
<reference evidence="11" key="1">
    <citation type="submission" date="2022-07" db="EMBL/GenBank/DDBJ databases">
        <title>Ectorhizobium quercum gen.nov., sp. nov.</title>
        <authorList>
            <person name="Ma T."/>
            <person name="Li Y."/>
        </authorList>
    </citation>
    <scope>NUCLEOTIDE SEQUENCE</scope>
    <source>
        <strain evidence="11">BDR2-2</strain>
    </source>
</reference>
<evidence type="ECO:0000313" key="10">
    <source>
        <dbReference type="EMBL" id="MCX8996167.1"/>
    </source>
</evidence>
<keyword evidence="7" id="KW-1133">Transmembrane helix</keyword>
<comment type="cofactor">
    <cofactor evidence="6">
        <name>Zn(2+)</name>
        <dbReference type="ChEBI" id="CHEBI:29105"/>
    </cofactor>
    <text evidence="6">Binds 1 zinc ion per subunit.</text>
</comment>
<dbReference type="InterPro" id="IPR051156">
    <property type="entry name" value="Mito/Outer_Membr_Metalloprot"/>
</dbReference>
<evidence type="ECO:0000256" key="1">
    <source>
        <dbReference type="ARBA" id="ARBA00022670"/>
    </source>
</evidence>
<dbReference type="PANTHER" id="PTHR22726">
    <property type="entry name" value="METALLOENDOPEPTIDASE OMA1"/>
    <property type="match status" value="1"/>
</dbReference>
<gene>
    <name evidence="10" type="ORF">NOF55_03525</name>
    <name evidence="11" type="ORF">NOF55_16900</name>
</gene>
<keyword evidence="7" id="KW-0472">Membrane</keyword>
<proteinExistence type="inferred from homology"/>
<keyword evidence="4 6" id="KW-0862">Zinc</keyword>
<protein>
    <submittedName>
        <fullName evidence="11">M48 family metallopeptidase</fullName>
    </submittedName>
</protein>
<dbReference type="EMBL" id="JANFPI010000005">
    <property type="protein sequence ID" value="MCX8998794.1"/>
    <property type="molecule type" value="Genomic_DNA"/>
</dbReference>
<dbReference type="Gene3D" id="3.30.2010.10">
    <property type="entry name" value="Metalloproteases ('zincins'), catalytic domain"/>
    <property type="match status" value="1"/>
</dbReference>
<evidence type="ECO:0000256" key="5">
    <source>
        <dbReference type="ARBA" id="ARBA00023049"/>
    </source>
</evidence>
<accession>A0AAE3N1B4</accession>
<keyword evidence="1 6" id="KW-0645">Protease</keyword>
<feature type="domain" description="DUF7092" evidence="9">
    <location>
        <begin position="9"/>
        <end position="85"/>
    </location>
</feature>
<dbReference type="GO" id="GO:0004222">
    <property type="term" value="F:metalloendopeptidase activity"/>
    <property type="evidence" value="ECO:0007669"/>
    <property type="project" value="InterPro"/>
</dbReference>
<evidence type="ECO:0000259" key="9">
    <source>
        <dbReference type="Pfam" id="PF23368"/>
    </source>
</evidence>
<sequence>MASEDTGRLAGAWHPPRSSLSVEALLVCEGRRFVVRDAAGARLAEAGVASVEVSARVGSVPRRFTFADGSLFETVDNDTADLFLRSAGARPGGFVHWLEQFRPRLVVIVLAVIVLAAGVYRFALPALVEVAIVVTPPVVPQLMSQGTMSTLDRAIFSESTLDPTRQAEIRAGFGEIAARSEAGPEAFALNFRHGGITGPNAFALPDGTIVITDELIELAGGDDDMILGVLAHEIGHVEHEHSLRQLYRAAGLAGLVMLIAGDIGSAMEDILAQGGGLLALSYSRDAEREADRHSVDLMLAAGRDPLAIDRFFARIEPIIGNERTTSLLATHPATAERRQAIADYVAERTAERP</sequence>
<keyword evidence="7" id="KW-0812">Transmembrane</keyword>
<evidence type="ECO:0000256" key="6">
    <source>
        <dbReference type="RuleBase" id="RU003983"/>
    </source>
</evidence>
<dbReference type="GO" id="GO:0051603">
    <property type="term" value="P:proteolysis involved in protein catabolic process"/>
    <property type="evidence" value="ECO:0007669"/>
    <property type="project" value="TreeGrafter"/>
</dbReference>
<comment type="caution">
    <text evidence="11">The sequence shown here is derived from an EMBL/GenBank/DDBJ whole genome shotgun (WGS) entry which is preliminary data.</text>
</comment>
<organism evidence="11 12">
    <name type="scientific">Ectorhizobium quercum</name>
    <dbReference type="NCBI Taxonomy" id="2965071"/>
    <lineage>
        <taxon>Bacteria</taxon>
        <taxon>Pseudomonadati</taxon>
        <taxon>Pseudomonadota</taxon>
        <taxon>Alphaproteobacteria</taxon>
        <taxon>Hyphomicrobiales</taxon>
        <taxon>Rhizobiaceae</taxon>
        <taxon>Ectorhizobium</taxon>
    </lineage>
</organism>
<dbReference type="InterPro" id="IPR001915">
    <property type="entry name" value="Peptidase_M48"/>
</dbReference>
<dbReference type="AlphaFoldDB" id="A0AAE3N1B4"/>
<comment type="similarity">
    <text evidence="6">Belongs to the peptidase M48 family.</text>
</comment>
<evidence type="ECO:0000313" key="12">
    <source>
        <dbReference type="Proteomes" id="UP001208771"/>
    </source>
</evidence>
<feature type="transmembrane region" description="Helical" evidence="7">
    <location>
        <begin position="105"/>
        <end position="123"/>
    </location>
</feature>
<evidence type="ECO:0000259" key="8">
    <source>
        <dbReference type="Pfam" id="PF01435"/>
    </source>
</evidence>
<keyword evidence="5 6" id="KW-0482">Metalloprotease</keyword>
<evidence type="ECO:0000256" key="2">
    <source>
        <dbReference type="ARBA" id="ARBA00022723"/>
    </source>
</evidence>
<dbReference type="GO" id="GO:0016020">
    <property type="term" value="C:membrane"/>
    <property type="evidence" value="ECO:0007669"/>
    <property type="project" value="TreeGrafter"/>
</dbReference>
<keyword evidence="3 6" id="KW-0378">Hydrolase</keyword>
<name>A0AAE3N1B4_9HYPH</name>
<feature type="domain" description="Peptidase M48" evidence="8">
    <location>
        <begin position="164"/>
        <end position="343"/>
    </location>
</feature>
<dbReference type="CDD" id="cd07332">
    <property type="entry name" value="M48C_Oma1_like"/>
    <property type="match status" value="1"/>
</dbReference>
<dbReference type="Pfam" id="PF01435">
    <property type="entry name" value="Peptidase_M48"/>
    <property type="match status" value="1"/>
</dbReference>
<evidence type="ECO:0000256" key="7">
    <source>
        <dbReference type="SAM" id="Phobius"/>
    </source>
</evidence>
<dbReference type="EMBL" id="JANFPI010000001">
    <property type="protein sequence ID" value="MCX8996167.1"/>
    <property type="molecule type" value="Genomic_DNA"/>
</dbReference>
<dbReference type="Proteomes" id="UP001208771">
    <property type="component" value="Unassembled WGS sequence"/>
</dbReference>
<dbReference type="InterPro" id="IPR055518">
    <property type="entry name" value="DUF7092"/>
</dbReference>